<comment type="similarity">
    <text evidence="1">Belongs to the pseudouridine synthase Pus10 family.</text>
</comment>
<evidence type="ECO:0000256" key="3">
    <source>
        <dbReference type="ARBA" id="ARBA00022694"/>
    </source>
</evidence>
<evidence type="ECO:0000256" key="2">
    <source>
        <dbReference type="ARBA" id="ARBA00012787"/>
    </source>
</evidence>
<evidence type="ECO:0000259" key="5">
    <source>
        <dbReference type="Pfam" id="PF21237"/>
    </source>
</evidence>
<dbReference type="HOGENOM" id="CLU_028780_1_0_1"/>
<keyword evidence="8" id="KW-1185">Reference proteome</keyword>
<dbReference type="CTD" id="20230787"/>
<feature type="domain" description="Pus10 N-terminal eukaryotes" evidence="5">
    <location>
        <begin position="3"/>
        <end position="104"/>
    </location>
</feature>
<evidence type="ECO:0000256" key="1">
    <source>
        <dbReference type="ARBA" id="ARBA00009652"/>
    </source>
</evidence>
<dbReference type="GeneID" id="20230787"/>
<dbReference type="SUPFAM" id="SSF55120">
    <property type="entry name" value="Pseudouridine synthase"/>
    <property type="match status" value="1"/>
</dbReference>
<keyword evidence="4" id="KW-0413">Isomerase</keyword>
<dbReference type="GO" id="GO:0003723">
    <property type="term" value="F:RNA binding"/>
    <property type="evidence" value="ECO:0007669"/>
    <property type="project" value="InterPro"/>
</dbReference>
<dbReference type="GO" id="GO:0031119">
    <property type="term" value="P:tRNA pseudouridine synthesis"/>
    <property type="evidence" value="ECO:0007669"/>
    <property type="project" value="TreeGrafter"/>
</dbReference>
<accession>V4CGT3</accession>
<dbReference type="InterPro" id="IPR048742">
    <property type="entry name" value="Pus10_N_euk"/>
</dbReference>
<dbReference type="Proteomes" id="UP000030746">
    <property type="component" value="Unassembled WGS sequence"/>
</dbReference>
<dbReference type="InterPro" id="IPR020103">
    <property type="entry name" value="PsdUridine_synth_cat_dom_sf"/>
</dbReference>
<evidence type="ECO:0000256" key="4">
    <source>
        <dbReference type="ARBA" id="ARBA00023235"/>
    </source>
</evidence>
<dbReference type="EC" id="5.4.99.25" evidence="2"/>
<dbReference type="STRING" id="225164.V4CGT3"/>
<dbReference type="EMBL" id="KB200521">
    <property type="protein sequence ID" value="ESP01315.1"/>
    <property type="molecule type" value="Genomic_DNA"/>
</dbReference>
<reference evidence="7 8" key="1">
    <citation type="journal article" date="2013" name="Nature">
        <title>Insights into bilaterian evolution from three spiralian genomes.</title>
        <authorList>
            <person name="Simakov O."/>
            <person name="Marletaz F."/>
            <person name="Cho S.J."/>
            <person name="Edsinger-Gonzales E."/>
            <person name="Havlak P."/>
            <person name="Hellsten U."/>
            <person name="Kuo D.H."/>
            <person name="Larsson T."/>
            <person name="Lv J."/>
            <person name="Arendt D."/>
            <person name="Savage R."/>
            <person name="Osoegawa K."/>
            <person name="de Jong P."/>
            <person name="Grimwood J."/>
            <person name="Chapman J.A."/>
            <person name="Shapiro H."/>
            <person name="Aerts A."/>
            <person name="Otillar R.P."/>
            <person name="Terry A.Y."/>
            <person name="Boore J.L."/>
            <person name="Grigoriev I.V."/>
            <person name="Lindberg D.R."/>
            <person name="Seaver E.C."/>
            <person name="Weisblat D.A."/>
            <person name="Putnam N.H."/>
            <person name="Rokhsar D.S."/>
        </authorList>
    </citation>
    <scope>NUCLEOTIDE SEQUENCE [LARGE SCALE GENOMIC DNA]</scope>
</reference>
<dbReference type="Gene3D" id="3.30.70.3190">
    <property type="match status" value="1"/>
</dbReference>
<proteinExistence type="inferred from homology"/>
<organism evidence="7 8">
    <name type="scientific">Lottia gigantea</name>
    <name type="common">Giant owl limpet</name>
    <dbReference type="NCBI Taxonomy" id="225164"/>
    <lineage>
        <taxon>Eukaryota</taxon>
        <taxon>Metazoa</taxon>
        <taxon>Spiralia</taxon>
        <taxon>Lophotrochozoa</taxon>
        <taxon>Mollusca</taxon>
        <taxon>Gastropoda</taxon>
        <taxon>Patellogastropoda</taxon>
        <taxon>Lottioidea</taxon>
        <taxon>Lottiidae</taxon>
        <taxon>Lottia</taxon>
    </lineage>
</organism>
<gene>
    <name evidence="7" type="ORF">LOTGIDRAFT_111864</name>
</gene>
<dbReference type="PANTHER" id="PTHR21568:SF0">
    <property type="entry name" value="TRNA PSEUDOURIDINE SYNTHASE PUS10"/>
    <property type="match status" value="1"/>
</dbReference>
<name>V4CGT3_LOTGI</name>
<dbReference type="Gene3D" id="3.30.70.2510">
    <property type="match status" value="1"/>
</dbReference>
<dbReference type="PANTHER" id="PTHR21568">
    <property type="entry name" value="TRNA PSEUDOURIDINE SYNTHASE PUS10"/>
    <property type="match status" value="1"/>
</dbReference>
<feature type="non-terminal residue" evidence="7">
    <location>
        <position position="1"/>
    </location>
</feature>
<dbReference type="FunFam" id="3.30.70.2510:FF:000001">
    <property type="entry name" value="tRNA pseudouridine synthase Pus10"/>
    <property type="match status" value="1"/>
</dbReference>
<dbReference type="InterPro" id="IPR048741">
    <property type="entry name" value="Pus10-like_C"/>
</dbReference>
<evidence type="ECO:0000313" key="7">
    <source>
        <dbReference type="EMBL" id="ESP01315.1"/>
    </source>
</evidence>
<dbReference type="AlphaFoldDB" id="V4CGT3"/>
<dbReference type="Pfam" id="PF21238">
    <property type="entry name" value="Pus10_C"/>
    <property type="match status" value="1"/>
</dbReference>
<dbReference type="Pfam" id="PF21237">
    <property type="entry name" value="Pus10_N_euk"/>
    <property type="match status" value="1"/>
</dbReference>
<dbReference type="KEGG" id="lgi:LOTGIDRAFT_111864"/>
<dbReference type="OMA" id="ICRIENP"/>
<evidence type="ECO:0000313" key="8">
    <source>
        <dbReference type="Proteomes" id="UP000030746"/>
    </source>
</evidence>
<evidence type="ECO:0000259" key="6">
    <source>
        <dbReference type="Pfam" id="PF21238"/>
    </source>
</evidence>
<protein>
    <recommendedName>
        <fullName evidence="2">tRNA pseudouridine(55) synthase</fullName>
        <ecNumber evidence="2">5.4.99.25</ecNumber>
    </recommendedName>
</protein>
<dbReference type="GO" id="GO:0160148">
    <property type="term" value="F:tRNA pseudouridine(55) synthase activity"/>
    <property type="evidence" value="ECO:0007669"/>
    <property type="project" value="UniProtKB-EC"/>
</dbReference>
<dbReference type="OrthoDB" id="271937at2759"/>
<sequence>IPEDEISSIKDVWKWLCGPELSSHLKSVFNPKSPFEISIVFDYEDSDKECNFLISTNPNEFQRRKKSTYEIFTRTAVLKSVSSIPDNLFKKYYQCPCIKPVKEISYIIDCNYDAIYIAGRYNKYSRTLSQTPWLIDGKRKTISSVEEEICNCLTSFKASEFRFSSSGREDVDVRMLGNGRPFIVEIMNSHRNTVVSTLPDIQKQINETSDVVKVRDLQLVTRDDTVKLKEGEGEKNKCYLALCWSSEVLTDEHKHSISQQKDLEVHQKTPLRVLHRRSQATRLKIVHSMNVEDVKGNYFKLNISTQAGTYPFLL</sequence>
<dbReference type="InterPro" id="IPR039894">
    <property type="entry name" value="Pus10-like"/>
</dbReference>
<dbReference type="RefSeq" id="XP_009047949.1">
    <property type="nucleotide sequence ID" value="XM_009049701.1"/>
</dbReference>
<feature type="domain" description="Pus10-like C-terminal" evidence="6">
    <location>
        <begin position="116"/>
        <end position="310"/>
    </location>
</feature>
<keyword evidence="3" id="KW-0819">tRNA processing</keyword>